<proteinExistence type="predicted"/>
<keyword evidence="2" id="KW-1185">Reference proteome</keyword>
<organism evidence="1 2">
    <name type="scientific">Pseudoxanthomonas composti</name>
    <dbReference type="NCBI Taxonomy" id="2137479"/>
    <lineage>
        <taxon>Bacteria</taxon>
        <taxon>Pseudomonadati</taxon>
        <taxon>Pseudomonadota</taxon>
        <taxon>Gammaproteobacteria</taxon>
        <taxon>Lysobacterales</taxon>
        <taxon>Lysobacteraceae</taxon>
        <taxon>Pseudoxanthomonas</taxon>
    </lineage>
</organism>
<dbReference type="EMBL" id="SAWZ01000013">
    <property type="protein sequence ID" value="RXQ99910.1"/>
    <property type="molecule type" value="Genomic_DNA"/>
</dbReference>
<accession>A0A4Q1JSN2</accession>
<protein>
    <submittedName>
        <fullName evidence="1">Uncharacterized protein</fullName>
    </submittedName>
</protein>
<dbReference type="Proteomes" id="UP000289784">
    <property type="component" value="Unassembled WGS sequence"/>
</dbReference>
<dbReference type="RefSeq" id="WP_129472537.1">
    <property type="nucleotide sequence ID" value="NZ_SAWZ01000013.1"/>
</dbReference>
<gene>
    <name evidence="1" type="ORF">EPA99_17450</name>
</gene>
<sequence length="78" mass="8846">MFDEIDRARARIRIGWEAEGGWTPGFRHCLISNCLRESQHLHPLDASELRYRVGELLVELGAIRGAQLGAIDAFLTRN</sequence>
<comment type="caution">
    <text evidence="1">The sequence shown here is derived from an EMBL/GenBank/DDBJ whole genome shotgun (WGS) entry which is preliminary data.</text>
</comment>
<evidence type="ECO:0000313" key="1">
    <source>
        <dbReference type="EMBL" id="RXQ99910.1"/>
    </source>
</evidence>
<evidence type="ECO:0000313" key="2">
    <source>
        <dbReference type="Proteomes" id="UP000289784"/>
    </source>
</evidence>
<name>A0A4Q1JSN2_9GAMM</name>
<dbReference type="AlphaFoldDB" id="A0A4Q1JSN2"/>
<reference evidence="1 2" key="1">
    <citation type="submission" date="2019-01" db="EMBL/GenBank/DDBJ databases">
        <title>Pseudoxanthomonas composti sp. nov., isolated from compost.</title>
        <authorList>
            <person name="Yang G."/>
        </authorList>
    </citation>
    <scope>NUCLEOTIDE SEQUENCE [LARGE SCALE GENOMIC DNA]</scope>
    <source>
        <strain evidence="1 2">GSS15</strain>
    </source>
</reference>